<dbReference type="InterPro" id="IPR011009">
    <property type="entry name" value="Kinase-like_dom_sf"/>
</dbReference>
<gene>
    <name evidence="7" type="ORF">PFISCL1PPCAC_17005</name>
</gene>
<dbReference type="GO" id="GO:0005737">
    <property type="term" value="C:cytoplasm"/>
    <property type="evidence" value="ECO:0007669"/>
    <property type="project" value="TreeGrafter"/>
</dbReference>
<organism evidence="7 8">
    <name type="scientific">Pristionchus fissidentatus</name>
    <dbReference type="NCBI Taxonomy" id="1538716"/>
    <lineage>
        <taxon>Eukaryota</taxon>
        <taxon>Metazoa</taxon>
        <taxon>Ecdysozoa</taxon>
        <taxon>Nematoda</taxon>
        <taxon>Chromadorea</taxon>
        <taxon>Rhabditida</taxon>
        <taxon>Rhabditina</taxon>
        <taxon>Diplogasteromorpha</taxon>
        <taxon>Diplogasteroidea</taxon>
        <taxon>Neodiplogasteridae</taxon>
        <taxon>Pristionchus</taxon>
    </lineage>
</organism>
<dbReference type="SMART" id="SM00220">
    <property type="entry name" value="S_TKc"/>
    <property type="match status" value="1"/>
</dbReference>
<dbReference type="GO" id="GO:0005634">
    <property type="term" value="C:nucleus"/>
    <property type="evidence" value="ECO:0007669"/>
    <property type="project" value="TreeGrafter"/>
</dbReference>
<feature type="domain" description="Protein kinase" evidence="6">
    <location>
        <begin position="1"/>
        <end position="127"/>
    </location>
</feature>
<evidence type="ECO:0000313" key="7">
    <source>
        <dbReference type="EMBL" id="GMT25708.1"/>
    </source>
</evidence>
<feature type="non-terminal residue" evidence="7">
    <location>
        <position position="1"/>
    </location>
</feature>
<accession>A0AAV5W5I1</accession>
<evidence type="ECO:0000313" key="8">
    <source>
        <dbReference type="Proteomes" id="UP001432322"/>
    </source>
</evidence>
<keyword evidence="1" id="KW-0808">Transferase</keyword>
<comment type="similarity">
    <text evidence="5">Belongs to the protein kinase superfamily. Ser/Thr protein kinase family. GCN2 subfamily.</text>
</comment>
<feature type="non-terminal residue" evidence="7">
    <location>
        <position position="127"/>
    </location>
</feature>
<dbReference type="PROSITE" id="PS50011">
    <property type="entry name" value="PROTEIN_KINASE_DOM"/>
    <property type="match status" value="1"/>
</dbReference>
<keyword evidence="3" id="KW-0418">Kinase</keyword>
<dbReference type="PANTHER" id="PTHR11042">
    <property type="entry name" value="EUKARYOTIC TRANSLATION INITIATION FACTOR 2-ALPHA KINASE EIF2-ALPHA KINASE -RELATED"/>
    <property type="match status" value="1"/>
</dbReference>
<dbReference type="GO" id="GO:0004694">
    <property type="term" value="F:eukaryotic translation initiation factor 2alpha kinase activity"/>
    <property type="evidence" value="ECO:0007669"/>
    <property type="project" value="TreeGrafter"/>
</dbReference>
<dbReference type="InterPro" id="IPR050339">
    <property type="entry name" value="CC_SR_Kinase"/>
</dbReference>
<dbReference type="AlphaFoldDB" id="A0AAV5W5I1"/>
<dbReference type="InterPro" id="IPR000719">
    <property type="entry name" value="Prot_kinase_dom"/>
</dbReference>
<keyword evidence="2" id="KW-0547">Nucleotide-binding</keyword>
<dbReference type="GO" id="GO:0005524">
    <property type="term" value="F:ATP binding"/>
    <property type="evidence" value="ECO:0007669"/>
    <property type="project" value="UniProtKB-KW"/>
</dbReference>
<evidence type="ECO:0000256" key="3">
    <source>
        <dbReference type="ARBA" id="ARBA00022777"/>
    </source>
</evidence>
<keyword evidence="8" id="KW-1185">Reference proteome</keyword>
<evidence type="ECO:0000256" key="1">
    <source>
        <dbReference type="ARBA" id="ARBA00022679"/>
    </source>
</evidence>
<evidence type="ECO:0000256" key="5">
    <source>
        <dbReference type="ARBA" id="ARBA00037982"/>
    </source>
</evidence>
<keyword evidence="4" id="KW-0067">ATP-binding</keyword>
<dbReference type="Proteomes" id="UP001432322">
    <property type="component" value="Unassembled WGS sequence"/>
</dbReference>
<name>A0AAV5W5I1_9BILA</name>
<dbReference type="PANTHER" id="PTHR11042:SF91">
    <property type="entry name" value="EUKARYOTIC TRANSLATION INITIATION FACTOR 2-ALPHA KINASE"/>
    <property type="match status" value="1"/>
</dbReference>
<dbReference type="SUPFAM" id="SSF56112">
    <property type="entry name" value="Protein kinase-like (PK-like)"/>
    <property type="match status" value="1"/>
</dbReference>
<dbReference type="InterPro" id="IPR008271">
    <property type="entry name" value="Ser/Thr_kinase_AS"/>
</dbReference>
<evidence type="ECO:0000256" key="2">
    <source>
        <dbReference type="ARBA" id="ARBA00022741"/>
    </source>
</evidence>
<dbReference type="PROSITE" id="PS00108">
    <property type="entry name" value="PROTEIN_KINASE_ST"/>
    <property type="match status" value="1"/>
</dbReference>
<protein>
    <recommendedName>
        <fullName evidence="6">Protein kinase domain-containing protein</fullName>
    </recommendedName>
</protein>
<evidence type="ECO:0000256" key="4">
    <source>
        <dbReference type="ARBA" id="ARBA00022840"/>
    </source>
</evidence>
<evidence type="ECO:0000259" key="6">
    <source>
        <dbReference type="PROSITE" id="PS50011"/>
    </source>
</evidence>
<dbReference type="Pfam" id="PF00069">
    <property type="entry name" value="Pkinase"/>
    <property type="match status" value="1"/>
</dbReference>
<dbReference type="EMBL" id="BTSY01000004">
    <property type="protein sequence ID" value="GMT25708.1"/>
    <property type="molecule type" value="Genomic_DNA"/>
</dbReference>
<comment type="caution">
    <text evidence="7">The sequence shown here is derived from an EMBL/GenBank/DDBJ whole genome shotgun (WGS) entry which is preliminary data.</text>
</comment>
<sequence length="127" mass="14563">LCVSSLKDWLANNQDKPRKLTQMKSWFNQMVEAVAYIHEAGIIHRDLKPGNIVLGNDYRLRICDFGVAIEYTEDGYVDNYAGTDLYASPEQFDWRLTPKTDVFSLGLVYVEMICRLTPEARISVRGI</sequence>
<dbReference type="Gene3D" id="1.10.510.10">
    <property type="entry name" value="Transferase(Phosphotransferase) domain 1"/>
    <property type="match status" value="1"/>
</dbReference>
<proteinExistence type="inferred from homology"/>
<reference evidence="7" key="1">
    <citation type="submission" date="2023-10" db="EMBL/GenBank/DDBJ databases">
        <title>Genome assembly of Pristionchus species.</title>
        <authorList>
            <person name="Yoshida K."/>
            <person name="Sommer R.J."/>
        </authorList>
    </citation>
    <scope>NUCLEOTIDE SEQUENCE</scope>
    <source>
        <strain evidence="7">RS5133</strain>
    </source>
</reference>